<dbReference type="Pfam" id="PF18932">
    <property type="entry name" value="DUF5681"/>
    <property type="match status" value="1"/>
</dbReference>
<proteinExistence type="predicted"/>
<feature type="region of interest" description="Disordered" evidence="1">
    <location>
        <begin position="124"/>
        <end position="150"/>
    </location>
</feature>
<gene>
    <name evidence="3" type="ORF">HYZ11_00495</name>
</gene>
<dbReference type="EMBL" id="JACPUR010000001">
    <property type="protein sequence ID" value="MBI3126067.1"/>
    <property type="molecule type" value="Genomic_DNA"/>
</dbReference>
<dbReference type="Proteomes" id="UP000782312">
    <property type="component" value="Unassembled WGS sequence"/>
</dbReference>
<evidence type="ECO:0000313" key="4">
    <source>
        <dbReference type="Proteomes" id="UP000782312"/>
    </source>
</evidence>
<feature type="region of interest" description="Disordered" evidence="1">
    <location>
        <begin position="1"/>
        <end position="40"/>
    </location>
</feature>
<dbReference type="InterPro" id="IPR043736">
    <property type="entry name" value="DUF5681"/>
</dbReference>
<accession>A0A932HVM9</accession>
<comment type="caution">
    <text evidence="3">The sequence shown here is derived from an EMBL/GenBank/DDBJ whole genome shotgun (WGS) entry which is preliminary data.</text>
</comment>
<name>A0A932HVM9_UNCTE</name>
<sequence length="150" mass="16692">MVGKKNGGYKKPPKHAQFQKGQSGNPSGRPKGTKNLKTDLEEELGEEILVREGNLERHISKQRAMLKSLMSKAVKGDARSANEILKMAFRLLETEEPEEGERLTEDDRSVLRAHEEEIIRRFLEAKGTPQAAEESIQPDAADTAAPSEEV</sequence>
<evidence type="ECO:0000313" key="3">
    <source>
        <dbReference type="EMBL" id="MBI3126067.1"/>
    </source>
</evidence>
<reference evidence="3" key="1">
    <citation type="submission" date="2020-07" db="EMBL/GenBank/DDBJ databases">
        <title>Huge and variable diversity of episymbiotic CPR bacteria and DPANN archaea in groundwater ecosystems.</title>
        <authorList>
            <person name="He C.Y."/>
            <person name="Keren R."/>
            <person name="Whittaker M."/>
            <person name="Farag I.F."/>
            <person name="Doudna J."/>
            <person name="Cate J.H.D."/>
            <person name="Banfield J.F."/>
        </authorList>
    </citation>
    <scope>NUCLEOTIDE SEQUENCE</scope>
    <source>
        <strain evidence="3">NC_groundwater_763_Ag_S-0.2um_68_21</strain>
    </source>
</reference>
<organism evidence="3 4">
    <name type="scientific">Tectimicrobiota bacterium</name>
    <dbReference type="NCBI Taxonomy" id="2528274"/>
    <lineage>
        <taxon>Bacteria</taxon>
        <taxon>Pseudomonadati</taxon>
        <taxon>Nitrospinota/Tectimicrobiota group</taxon>
        <taxon>Candidatus Tectimicrobiota</taxon>
    </lineage>
</organism>
<protein>
    <recommendedName>
        <fullName evidence="2">DUF5681 domain-containing protein</fullName>
    </recommendedName>
</protein>
<evidence type="ECO:0000259" key="2">
    <source>
        <dbReference type="Pfam" id="PF18932"/>
    </source>
</evidence>
<dbReference type="AlphaFoldDB" id="A0A932HVM9"/>
<evidence type="ECO:0000256" key="1">
    <source>
        <dbReference type="SAM" id="MobiDB-lite"/>
    </source>
</evidence>
<feature type="domain" description="DUF5681" evidence="2">
    <location>
        <begin position="14"/>
        <end position="88"/>
    </location>
</feature>